<dbReference type="GO" id="GO:0004519">
    <property type="term" value="F:endonuclease activity"/>
    <property type="evidence" value="ECO:0007669"/>
    <property type="project" value="UniProtKB-KW"/>
</dbReference>
<dbReference type="InterPro" id="IPR012340">
    <property type="entry name" value="NA-bd_OB-fold"/>
</dbReference>
<dbReference type="Gene3D" id="2.40.50.140">
    <property type="entry name" value="Nucleic acid-binding proteins"/>
    <property type="match status" value="1"/>
</dbReference>
<keyword evidence="5" id="KW-0378">Hydrolase</keyword>
<reference evidence="9 10" key="1">
    <citation type="submission" date="2020-08" db="EMBL/GenBank/DDBJ databases">
        <title>Genomic Encyclopedia of Type Strains, Phase III (KMG-III): the genomes of soil and plant-associated and newly described type strains.</title>
        <authorList>
            <person name="Whitman W."/>
        </authorList>
    </citation>
    <scope>NUCLEOTIDE SEQUENCE [LARGE SCALE GENOMIC DNA]</scope>
    <source>
        <strain evidence="9 10">CECT 8803</strain>
    </source>
</reference>
<evidence type="ECO:0000256" key="4">
    <source>
        <dbReference type="ARBA" id="ARBA00022759"/>
    </source>
</evidence>
<dbReference type="InterPro" id="IPR019307">
    <property type="entry name" value="RNA-bd_AU-1/RNase_E/G"/>
</dbReference>
<dbReference type="SUPFAM" id="SSF50249">
    <property type="entry name" value="Nucleic acid-binding proteins"/>
    <property type="match status" value="1"/>
</dbReference>
<keyword evidence="7" id="KW-0694">RNA-binding</keyword>
<dbReference type="InterPro" id="IPR004659">
    <property type="entry name" value="RNase_E/G"/>
</dbReference>
<dbReference type="GO" id="GO:0003723">
    <property type="term" value="F:RNA binding"/>
    <property type="evidence" value="ECO:0007669"/>
    <property type="project" value="UniProtKB-KW"/>
</dbReference>
<keyword evidence="6" id="KW-0460">Magnesium</keyword>
<feature type="domain" description="RNA-binding protein AU-1/Ribonuclease E/G" evidence="8">
    <location>
        <begin position="109"/>
        <end position="291"/>
    </location>
</feature>
<protein>
    <submittedName>
        <fullName evidence="9">Ribonuclease G/E</fullName>
    </submittedName>
</protein>
<dbReference type="GO" id="GO:0016787">
    <property type="term" value="F:hydrolase activity"/>
    <property type="evidence" value="ECO:0007669"/>
    <property type="project" value="UniProtKB-KW"/>
</dbReference>
<proteinExistence type="predicted"/>
<dbReference type="GO" id="GO:0004540">
    <property type="term" value="F:RNA nuclease activity"/>
    <property type="evidence" value="ECO:0007669"/>
    <property type="project" value="InterPro"/>
</dbReference>
<keyword evidence="3" id="KW-0479">Metal-binding</keyword>
<keyword evidence="4" id="KW-0255">Endonuclease</keyword>
<dbReference type="CDD" id="cd04453">
    <property type="entry name" value="S1_RNase_E"/>
    <property type="match status" value="1"/>
</dbReference>
<evidence type="ECO:0000313" key="10">
    <source>
        <dbReference type="Proteomes" id="UP000581135"/>
    </source>
</evidence>
<keyword evidence="10" id="KW-1185">Reference proteome</keyword>
<gene>
    <name evidence="9" type="ORF">FHR98_003193</name>
</gene>
<evidence type="ECO:0000256" key="6">
    <source>
        <dbReference type="ARBA" id="ARBA00022842"/>
    </source>
</evidence>
<evidence type="ECO:0000256" key="5">
    <source>
        <dbReference type="ARBA" id="ARBA00022801"/>
    </source>
</evidence>
<evidence type="ECO:0000313" key="9">
    <source>
        <dbReference type="EMBL" id="MBB3066882.1"/>
    </source>
</evidence>
<dbReference type="AlphaFoldDB" id="A0A839SWK6"/>
<accession>A0A839SWK6</accession>
<organism evidence="9 10">
    <name type="scientific">Limibacillus halophilus</name>
    <dbReference type="NCBI Taxonomy" id="1579333"/>
    <lineage>
        <taxon>Bacteria</taxon>
        <taxon>Pseudomonadati</taxon>
        <taxon>Pseudomonadota</taxon>
        <taxon>Alphaproteobacteria</taxon>
        <taxon>Rhodospirillales</taxon>
        <taxon>Rhodovibrionaceae</taxon>
        <taxon>Limibacillus</taxon>
    </lineage>
</organism>
<dbReference type="RefSeq" id="WP_183417706.1">
    <property type="nucleotide sequence ID" value="NZ_JACHXA010000011.1"/>
</dbReference>
<dbReference type="EMBL" id="JACHXA010000011">
    <property type="protein sequence ID" value="MBB3066882.1"/>
    <property type="molecule type" value="Genomic_DNA"/>
</dbReference>
<dbReference type="PANTHER" id="PTHR30001:SF1">
    <property type="entry name" value="RIBONUCLEASE E_G-LIKE PROTEIN, CHLOROPLASTIC"/>
    <property type="match status" value="1"/>
</dbReference>
<dbReference type="PANTHER" id="PTHR30001">
    <property type="entry name" value="RIBONUCLEASE"/>
    <property type="match status" value="1"/>
</dbReference>
<evidence type="ECO:0000256" key="3">
    <source>
        <dbReference type="ARBA" id="ARBA00022723"/>
    </source>
</evidence>
<dbReference type="GO" id="GO:0046872">
    <property type="term" value="F:metal ion binding"/>
    <property type="evidence" value="ECO:0007669"/>
    <property type="project" value="UniProtKB-KW"/>
</dbReference>
<dbReference type="GO" id="GO:0005737">
    <property type="term" value="C:cytoplasm"/>
    <property type="evidence" value="ECO:0007669"/>
    <property type="project" value="TreeGrafter"/>
</dbReference>
<evidence type="ECO:0000259" key="8">
    <source>
        <dbReference type="Pfam" id="PF10150"/>
    </source>
</evidence>
<sequence>MSRVLISSLPGEVRMARCVDDRLTDLLIEYASNPSRLGNVYRARVTKRDRGLAAAFCDIGEEVSAFLPLEKDAALSEGDGVILRIVREAEGEKGPKAALYSEALPEGLSAQSAPCLLLRAADPVLALLQSAEAPDEIVVDDPAFHQRLRRLLTDRRPDLVAALTLYHGNAALFEAEALEEEVEALLRPEVRLPSGARLWIEPTHACVAIDLDSARQKSARAANREAAWEIARQVRLRNLSGLILIDFLDLQQRSAREELEGVLAQAFAEDPEPVQFHSVRASGLFTMTRRRSRLALHELVTAPCGTQGSGREYTPLSQAYRALRALQTAALDRPGDTAGLRVTPQVKQALEVEAAEALQSTNRRIGYEVMITPDKNSTGFDVTWEADR</sequence>
<dbReference type="GO" id="GO:0006364">
    <property type="term" value="P:rRNA processing"/>
    <property type="evidence" value="ECO:0007669"/>
    <property type="project" value="TreeGrafter"/>
</dbReference>
<dbReference type="Proteomes" id="UP000581135">
    <property type="component" value="Unassembled WGS sequence"/>
</dbReference>
<dbReference type="Pfam" id="PF10150">
    <property type="entry name" value="RNase_E_G"/>
    <property type="match status" value="1"/>
</dbReference>
<comment type="cofactor">
    <cofactor evidence="1">
        <name>Mg(2+)</name>
        <dbReference type="ChEBI" id="CHEBI:18420"/>
    </cofactor>
</comment>
<keyword evidence="2" id="KW-0540">Nuclease</keyword>
<evidence type="ECO:0000256" key="2">
    <source>
        <dbReference type="ARBA" id="ARBA00022722"/>
    </source>
</evidence>
<evidence type="ECO:0000256" key="1">
    <source>
        <dbReference type="ARBA" id="ARBA00001946"/>
    </source>
</evidence>
<evidence type="ECO:0000256" key="7">
    <source>
        <dbReference type="ARBA" id="ARBA00022884"/>
    </source>
</evidence>
<comment type="caution">
    <text evidence="9">The sequence shown here is derived from an EMBL/GenBank/DDBJ whole genome shotgun (WGS) entry which is preliminary data.</text>
</comment>
<name>A0A839SWK6_9PROT</name>